<sequence length="514" mass="57050">MDGLKSLDDVIPPKDRRKPSHQMKRDKGDGLSARNCDDSMDWANIEIENSTIANHHYTALDEGSVCTSPFTSDTQNTIDFLRIEVETGPSTMDDQSSMDSVKKEAEHSIVDGQLSTALIRTEGESMSSPGDNQCPIKYVNIKVEADLFATDHRNTAKLVKIVDASELSSESNQNFTELVKVEAGEETYSEECQDSSCLMKLADEEYSLARDCLGDMDQVKTEGGKELSHNKSPGLIKWVMFKTAKVPFSRDPQDCEEGTNENCAAAVTPLPTKEKDAARAAVKPVCLRHPSTVFSGEIHCNGVARMVMLKPGQPAVSVKIAGDELQPLTLSLNTQESERIDELGAGLETAAAVAPVKIKEEDEPLPVTYPYSEDTQHNHCPTSLEMSAALISVIIKDEEEPHLTAYEDLEDTNYLHPPTAHQSETVNMKVNKSHSFSQSRKKNSNNCTVKRHQQIYKIRRAFVCVSVKRAFMKGETFTVTKEDTKERGSFLAQSVGRALLKRQIFYSTKEYTQE</sequence>
<dbReference type="AlphaFoldDB" id="A0AAV7P0B6"/>
<accession>A0AAV7P0B6</accession>
<proteinExistence type="predicted"/>
<organism evidence="2 3">
    <name type="scientific">Pleurodeles waltl</name>
    <name type="common">Iberian ribbed newt</name>
    <dbReference type="NCBI Taxonomy" id="8319"/>
    <lineage>
        <taxon>Eukaryota</taxon>
        <taxon>Metazoa</taxon>
        <taxon>Chordata</taxon>
        <taxon>Craniata</taxon>
        <taxon>Vertebrata</taxon>
        <taxon>Euteleostomi</taxon>
        <taxon>Amphibia</taxon>
        <taxon>Batrachia</taxon>
        <taxon>Caudata</taxon>
        <taxon>Salamandroidea</taxon>
        <taxon>Salamandridae</taxon>
        <taxon>Pleurodelinae</taxon>
        <taxon>Pleurodeles</taxon>
    </lineage>
</organism>
<reference evidence="2" key="1">
    <citation type="journal article" date="2022" name="bioRxiv">
        <title>Sequencing and chromosome-scale assembly of the giantPleurodeles waltlgenome.</title>
        <authorList>
            <person name="Brown T."/>
            <person name="Elewa A."/>
            <person name="Iarovenko S."/>
            <person name="Subramanian E."/>
            <person name="Araus A.J."/>
            <person name="Petzold A."/>
            <person name="Susuki M."/>
            <person name="Suzuki K.-i.T."/>
            <person name="Hayashi T."/>
            <person name="Toyoda A."/>
            <person name="Oliveira C."/>
            <person name="Osipova E."/>
            <person name="Leigh N.D."/>
            <person name="Simon A."/>
            <person name="Yun M.H."/>
        </authorList>
    </citation>
    <scope>NUCLEOTIDE SEQUENCE</scope>
    <source>
        <strain evidence="2">20211129_DDA</strain>
        <tissue evidence="2">Liver</tissue>
    </source>
</reference>
<dbReference type="Proteomes" id="UP001066276">
    <property type="component" value="Chromosome 7"/>
</dbReference>
<feature type="region of interest" description="Disordered" evidence="1">
    <location>
        <begin position="1"/>
        <end position="32"/>
    </location>
</feature>
<feature type="compositionally biased region" description="Basic and acidic residues" evidence="1">
    <location>
        <begin position="1"/>
        <end position="14"/>
    </location>
</feature>
<name>A0AAV7P0B6_PLEWA</name>
<keyword evidence="3" id="KW-1185">Reference proteome</keyword>
<gene>
    <name evidence="2" type="ORF">NDU88_000250</name>
</gene>
<evidence type="ECO:0000256" key="1">
    <source>
        <dbReference type="SAM" id="MobiDB-lite"/>
    </source>
</evidence>
<protein>
    <submittedName>
        <fullName evidence="2">Uncharacterized protein</fullName>
    </submittedName>
</protein>
<dbReference type="EMBL" id="JANPWB010000011">
    <property type="protein sequence ID" value="KAJ1121731.1"/>
    <property type="molecule type" value="Genomic_DNA"/>
</dbReference>
<evidence type="ECO:0000313" key="2">
    <source>
        <dbReference type="EMBL" id="KAJ1121731.1"/>
    </source>
</evidence>
<evidence type="ECO:0000313" key="3">
    <source>
        <dbReference type="Proteomes" id="UP001066276"/>
    </source>
</evidence>
<comment type="caution">
    <text evidence="2">The sequence shown here is derived from an EMBL/GenBank/DDBJ whole genome shotgun (WGS) entry which is preliminary data.</text>
</comment>